<feature type="region of interest" description="Disordered" evidence="1">
    <location>
        <begin position="24"/>
        <end position="55"/>
    </location>
</feature>
<organism evidence="2 3">
    <name type="scientific">Citrus sinensis</name>
    <name type="common">Sweet orange</name>
    <name type="synonym">Citrus aurantium var. sinensis</name>
    <dbReference type="NCBI Taxonomy" id="2711"/>
    <lineage>
        <taxon>Eukaryota</taxon>
        <taxon>Viridiplantae</taxon>
        <taxon>Streptophyta</taxon>
        <taxon>Embryophyta</taxon>
        <taxon>Tracheophyta</taxon>
        <taxon>Spermatophyta</taxon>
        <taxon>Magnoliopsida</taxon>
        <taxon>eudicotyledons</taxon>
        <taxon>Gunneridae</taxon>
        <taxon>Pentapetalae</taxon>
        <taxon>rosids</taxon>
        <taxon>malvids</taxon>
        <taxon>Sapindales</taxon>
        <taxon>Rutaceae</taxon>
        <taxon>Aurantioideae</taxon>
        <taxon>Citrus</taxon>
    </lineage>
</organism>
<gene>
    <name evidence="2" type="ORF">CISIN_1g034607mg</name>
</gene>
<proteinExistence type="predicted"/>
<keyword evidence="3" id="KW-1185">Reference proteome</keyword>
<dbReference type="EMBL" id="KK784888">
    <property type="protein sequence ID" value="KDO71751.1"/>
    <property type="molecule type" value="Genomic_DNA"/>
</dbReference>
<evidence type="ECO:0000256" key="1">
    <source>
        <dbReference type="SAM" id="MobiDB-lite"/>
    </source>
</evidence>
<reference evidence="2 3" key="1">
    <citation type="submission" date="2014-04" db="EMBL/GenBank/DDBJ databases">
        <authorList>
            <consortium name="International Citrus Genome Consortium"/>
            <person name="Gmitter F."/>
            <person name="Chen C."/>
            <person name="Farmerie W."/>
            <person name="Harkins T."/>
            <person name="Desany B."/>
            <person name="Mohiuddin M."/>
            <person name="Kodira C."/>
            <person name="Borodovsky M."/>
            <person name="Lomsadze A."/>
            <person name="Burns P."/>
            <person name="Jenkins J."/>
            <person name="Prochnik S."/>
            <person name="Shu S."/>
            <person name="Chapman J."/>
            <person name="Pitluck S."/>
            <person name="Schmutz J."/>
            <person name="Rokhsar D."/>
        </authorList>
    </citation>
    <scope>NUCLEOTIDE SEQUENCE</scope>
</reference>
<feature type="compositionally biased region" description="Basic and acidic residues" evidence="1">
    <location>
        <begin position="44"/>
        <end position="55"/>
    </location>
</feature>
<evidence type="ECO:0000313" key="3">
    <source>
        <dbReference type="Proteomes" id="UP000027120"/>
    </source>
</evidence>
<dbReference type="AlphaFoldDB" id="A0A067G8P4"/>
<dbReference type="PANTHER" id="PTHR33484">
    <property type="entry name" value="BNAC07G33360D PROTEIN"/>
    <property type="match status" value="1"/>
</dbReference>
<name>A0A067G8P4_CITSI</name>
<accession>A0A067G8P4</accession>
<evidence type="ECO:0000313" key="2">
    <source>
        <dbReference type="EMBL" id="KDO71751.1"/>
    </source>
</evidence>
<protein>
    <submittedName>
        <fullName evidence="2">Uncharacterized protein</fullName>
    </submittedName>
</protein>
<dbReference type="Proteomes" id="UP000027120">
    <property type="component" value="Unassembled WGS sequence"/>
</dbReference>
<sequence length="89" mass="9886">MAAPPQARQSNKLVRVGKEGFSLLDETYGSPKESGRMLSSTQPRDPRHEDPGLRKPVIDSYQAAQFSGGAVIADYSTGKTTYSYRDYHY</sequence>
<dbReference type="PANTHER" id="PTHR33484:SF12">
    <property type="entry name" value="AP2_ERF DOMAIN-CONTAINING PROTEIN"/>
    <property type="match status" value="1"/>
</dbReference>